<protein>
    <recommendedName>
        <fullName evidence="2">Helix-turn-helix domain-containing protein</fullName>
    </recommendedName>
</protein>
<feature type="coiled-coil region" evidence="1">
    <location>
        <begin position="26"/>
        <end position="53"/>
    </location>
</feature>
<evidence type="ECO:0000313" key="3">
    <source>
        <dbReference type="EMBL" id="OWP75858.1"/>
    </source>
</evidence>
<dbReference type="SUPFAM" id="SSF46955">
    <property type="entry name" value="Putative DNA-binding domain"/>
    <property type="match status" value="1"/>
</dbReference>
<keyword evidence="1" id="KW-0175">Coiled coil</keyword>
<dbReference type="InterPro" id="IPR041657">
    <property type="entry name" value="HTH_17"/>
</dbReference>
<reference evidence="3 4" key="1">
    <citation type="journal article" date="2017" name="Infect. Genet. Evol.">
        <title>Comparative genome analysis of fish pathogen Flavobacterium columnare reveals extensive sequence diversity within the species.</title>
        <authorList>
            <person name="Kayansamruaj P."/>
            <person name="Dong H.T."/>
            <person name="Hirono I."/>
            <person name="Kondo H."/>
            <person name="Senapin S."/>
            <person name="Rodkhum C."/>
        </authorList>
    </citation>
    <scope>NUCLEOTIDE SEQUENCE [LARGE SCALE GENOMIC DNA]</scope>
    <source>
        <strain evidence="3 4">1214</strain>
    </source>
</reference>
<sequence length="101" mass="11710">MAIYLEGISILEFKALIKESVSEQFSNVLTEQKENASENNDKLLNRKETAKILGVSLVTLHKWCLDGIVPSYRINTRIRFKKEDLDKILENPRGIKYNTKR</sequence>
<dbReference type="InterPro" id="IPR009061">
    <property type="entry name" value="DNA-bd_dom_put_sf"/>
</dbReference>
<dbReference type="Pfam" id="PF12728">
    <property type="entry name" value="HTH_17"/>
    <property type="match status" value="1"/>
</dbReference>
<accession>A0A246G942</accession>
<evidence type="ECO:0000313" key="4">
    <source>
        <dbReference type="Proteomes" id="UP000198034"/>
    </source>
</evidence>
<dbReference type="AlphaFoldDB" id="A0A246G942"/>
<proteinExistence type="predicted"/>
<dbReference type="Proteomes" id="UP000198034">
    <property type="component" value="Unassembled WGS sequence"/>
</dbReference>
<feature type="domain" description="Helix-turn-helix" evidence="2">
    <location>
        <begin position="43"/>
        <end position="91"/>
    </location>
</feature>
<evidence type="ECO:0000259" key="2">
    <source>
        <dbReference type="Pfam" id="PF12728"/>
    </source>
</evidence>
<organism evidence="3 4">
    <name type="scientific">Flavobacterium columnare</name>
    <dbReference type="NCBI Taxonomy" id="996"/>
    <lineage>
        <taxon>Bacteria</taxon>
        <taxon>Pseudomonadati</taxon>
        <taxon>Bacteroidota</taxon>
        <taxon>Flavobacteriia</taxon>
        <taxon>Flavobacteriales</taxon>
        <taxon>Flavobacteriaceae</taxon>
        <taxon>Flavobacterium</taxon>
    </lineage>
</organism>
<gene>
    <name evidence="3" type="ORF">BWK62_10895</name>
</gene>
<evidence type="ECO:0000256" key="1">
    <source>
        <dbReference type="SAM" id="Coils"/>
    </source>
</evidence>
<dbReference type="EMBL" id="MTCY01000034">
    <property type="protein sequence ID" value="OWP75858.1"/>
    <property type="molecule type" value="Genomic_DNA"/>
</dbReference>
<comment type="caution">
    <text evidence="3">The sequence shown here is derived from an EMBL/GenBank/DDBJ whole genome shotgun (WGS) entry which is preliminary data.</text>
</comment>
<name>A0A246G942_9FLAO</name>